<dbReference type="InterPro" id="IPR047135">
    <property type="entry name" value="YsiQ"/>
</dbReference>
<feature type="transmembrane region" description="Helical" evidence="7">
    <location>
        <begin position="299"/>
        <end position="319"/>
    </location>
</feature>
<evidence type="ECO:0000256" key="7">
    <source>
        <dbReference type="SAM" id="Phobius"/>
    </source>
</evidence>
<protein>
    <submittedName>
        <fullName evidence="8">Putative efflux protein, MATE family</fullName>
    </submittedName>
</protein>
<feature type="transmembrane region" description="Helical" evidence="7">
    <location>
        <begin position="175"/>
        <end position="197"/>
    </location>
</feature>
<evidence type="ECO:0000256" key="2">
    <source>
        <dbReference type="ARBA" id="ARBA00022448"/>
    </source>
</evidence>
<feature type="transmembrane region" description="Helical" evidence="7">
    <location>
        <begin position="331"/>
        <end position="353"/>
    </location>
</feature>
<dbReference type="GO" id="GO:0005886">
    <property type="term" value="C:plasma membrane"/>
    <property type="evidence" value="ECO:0007669"/>
    <property type="project" value="UniProtKB-SubCell"/>
</dbReference>
<feature type="transmembrane region" description="Helical" evidence="7">
    <location>
        <begin position="209"/>
        <end position="231"/>
    </location>
</feature>
<dbReference type="STRING" id="415015.SAMN05660462_02347"/>
<name>A0A1H3RFE9_9FIRM</name>
<keyword evidence="3" id="KW-1003">Cell membrane</keyword>
<proteinExistence type="predicted"/>
<sequence>MLFGKGGRKLRRGLFKRLFSDGEFYKILLAIAIPIVIQNLIASSLNMVDTVMIGRVGEFEIAAVGIANQVFFLFIILIMGFYSGAGIFISQFWGNNDEKNIRRILGLSLIIGVIISVIFTTGALFLPEPIVRIFNKDNDVIRLGSDYLKVVSISYIFTAITFAFSMALRSIGKTMLPMIVSIIALLTNTILNYAFIFGNLGAPELGVKGAALATLIARIIEAIVLICYVYMSKGVLASSIKEMFNFNKEFVEKSFKTIIPVVLNEICWGLGSVVYAIAYGKIGTQAIASIQITTTIQNLYMVLVFGIANASAVMVGNQIGAGEEEKGKEYAYRLFGLGALVAIGISILIWVTAKDVLNIFKVSETVLYDSLMILYITSLIMIVRVINIILIVGVLRGGGDAKYSLKLEAFTMWGIGVPLSFIGAIWFNLPIYGVVALLTVEEVVKCFFAVKRLISNKWVNRVIHDIQ</sequence>
<organism evidence="8 9">
    <name type="scientific">Proteiniborus ethanoligenes</name>
    <dbReference type="NCBI Taxonomy" id="415015"/>
    <lineage>
        <taxon>Bacteria</taxon>
        <taxon>Bacillati</taxon>
        <taxon>Bacillota</taxon>
        <taxon>Clostridia</taxon>
        <taxon>Eubacteriales</taxon>
        <taxon>Proteiniborus</taxon>
    </lineage>
</organism>
<comment type="subcellular location">
    <subcellularLocation>
        <location evidence="1">Cell membrane</location>
        <topology evidence="1">Multi-pass membrane protein</topology>
    </subcellularLocation>
</comment>
<feature type="transmembrane region" description="Helical" evidence="7">
    <location>
        <begin position="147"/>
        <end position="168"/>
    </location>
</feature>
<dbReference type="Proteomes" id="UP000198625">
    <property type="component" value="Unassembled WGS sequence"/>
</dbReference>
<feature type="transmembrane region" description="Helical" evidence="7">
    <location>
        <begin position="24"/>
        <end position="41"/>
    </location>
</feature>
<dbReference type="CDD" id="cd13134">
    <property type="entry name" value="MATE_like_8"/>
    <property type="match status" value="1"/>
</dbReference>
<evidence type="ECO:0000256" key="1">
    <source>
        <dbReference type="ARBA" id="ARBA00004651"/>
    </source>
</evidence>
<dbReference type="PANTHER" id="PTHR42925:SF2">
    <property type="entry name" value="NA+ DRIVEN MULTIDRUG EFFLUX PUMP"/>
    <property type="match status" value="1"/>
</dbReference>
<keyword evidence="4 7" id="KW-0812">Transmembrane</keyword>
<evidence type="ECO:0000313" key="8">
    <source>
        <dbReference type="EMBL" id="SDZ24293.1"/>
    </source>
</evidence>
<evidence type="ECO:0000256" key="4">
    <source>
        <dbReference type="ARBA" id="ARBA00022692"/>
    </source>
</evidence>
<feature type="transmembrane region" description="Helical" evidence="7">
    <location>
        <begin position="373"/>
        <end position="395"/>
    </location>
</feature>
<keyword evidence="5 7" id="KW-1133">Transmembrane helix</keyword>
<dbReference type="EMBL" id="FNQE01000027">
    <property type="protein sequence ID" value="SDZ24293.1"/>
    <property type="molecule type" value="Genomic_DNA"/>
</dbReference>
<gene>
    <name evidence="8" type="ORF">SAMN05660462_02347</name>
</gene>
<dbReference type="PIRSF" id="PIRSF006603">
    <property type="entry name" value="DinF"/>
    <property type="match status" value="1"/>
</dbReference>
<dbReference type="PANTHER" id="PTHR42925">
    <property type="entry name" value="MULTIDRUG AND TOXIN EFFLUX PROTEIN MATE FAMILY"/>
    <property type="match status" value="1"/>
</dbReference>
<dbReference type="InterPro" id="IPR048279">
    <property type="entry name" value="MdtK-like"/>
</dbReference>
<accession>A0A1H3RFE9</accession>
<feature type="transmembrane region" description="Helical" evidence="7">
    <location>
        <begin position="104"/>
        <end position="127"/>
    </location>
</feature>
<feature type="transmembrane region" description="Helical" evidence="7">
    <location>
        <begin position="61"/>
        <end position="83"/>
    </location>
</feature>
<dbReference type="Pfam" id="PF01554">
    <property type="entry name" value="MatE"/>
    <property type="match status" value="2"/>
</dbReference>
<keyword evidence="6 7" id="KW-0472">Membrane</keyword>
<keyword evidence="9" id="KW-1185">Reference proteome</keyword>
<evidence type="ECO:0000256" key="6">
    <source>
        <dbReference type="ARBA" id="ARBA00023136"/>
    </source>
</evidence>
<dbReference type="InterPro" id="IPR002528">
    <property type="entry name" value="MATE_fam"/>
</dbReference>
<feature type="transmembrane region" description="Helical" evidence="7">
    <location>
        <begin position="258"/>
        <end position="279"/>
    </location>
</feature>
<dbReference type="NCBIfam" id="TIGR00797">
    <property type="entry name" value="matE"/>
    <property type="match status" value="1"/>
</dbReference>
<evidence type="ECO:0000256" key="3">
    <source>
        <dbReference type="ARBA" id="ARBA00022475"/>
    </source>
</evidence>
<reference evidence="8 9" key="1">
    <citation type="submission" date="2016-10" db="EMBL/GenBank/DDBJ databases">
        <authorList>
            <person name="de Groot N.N."/>
        </authorList>
    </citation>
    <scope>NUCLEOTIDE SEQUENCE [LARGE SCALE GENOMIC DNA]</scope>
    <source>
        <strain evidence="8 9">DSM 21650</strain>
    </source>
</reference>
<evidence type="ECO:0000313" key="9">
    <source>
        <dbReference type="Proteomes" id="UP000198625"/>
    </source>
</evidence>
<dbReference type="AlphaFoldDB" id="A0A1H3RFE9"/>
<dbReference type="GO" id="GO:0015297">
    <property type="term" value="F:antiporter activity"/>
    <property type="evidence" value="ECO:0007669"/>
    <property type="project" value="InterPro"/>
</dbReference>
<keyword evidence="2" id="KW-0813">Transport</keyword>
<dbReference type="GO" id="GO:0042910">
    <property type="term" value="F:xenobiotic transmembrane transporter activity"/>
    <property type="evidence" value="ECO:0007669"/>
    <property type="project" value="InterPro"/>
</dbReference>
<evidence type="ECO:0000256" key="5">
    <source>
        <dbReference type="ARBA" id="ARBA00022989"/>
    </source>
</evidence>